<comment type="caution">
    <text evidence="1">The sequence shown here is derived from an EMBL/GenBank/DDBJ whole genome shotgun (WGS) entry which is preliminary data.</text>
</comment>
<sequence length="77" mass="8800">MNREAKLFPSQVGNPTRGWKKLRDGARKRNQITKDCGEKCPPPSVPCPHRPTRAVCNFYIFLFLIISRNSVSREVVS</sequence>
<dbReference type="EMBL" id="JADYXP020000017">
    <property type="protein sequence ID" value="KAL0107338.1"/>
    <property type="molecule type" value="Genomic_DNA"/>
</dbReference>
<keyword evidence="2" id="KW-1185">Reference proteome</keyword>
<dbReference type="AlphaFoldDB" id="A0AAW2EUC4"/>
<organism evidence="1 2">
    <name type="scientific">Cardiocondyla obscurior</name>
    <dbReference type="NCBI Taxonomy" id="286306"/>
    <lineage>
        <taxon>Eukaryota</taxon>
        <taxon>Metazoa</taxon>
        <taxon>Ecdysozoa</taxon>
        <taxon>Arthropoda</taxon>
        <taxon>Hexapoda</taxon>
        <taxon>Insecta</taxon>
        <taxon>Pterygota</taxon>
        <taxon>Neoptera</taxon>
        <taxon>Endopterygota</taxon>
        <taxon>Hymenoptera</taxon>
        <taxon>Apocrita</taxon>
        <taxon>Aculeata</taxon>
        <taxon>Formicoidea</taxon>
        <taxon>Formicidae</taxon>
        <taxon>Myrmicinae</taxon>
        <taxon>Cardiocondyla</taxon>
    </lineage>
</organism>
<dbReference type="Proteomes" id="UP001430953">
    <property type="component" value="Unassembled WGS sequence"/>
</dbReference>
<evidence type="ECO:0000313" key="2">
    <source>
        <dbReference type="Proteomes" id="UP001430953"/>
    </source>
</evidence>
<proteinExistence type="predicted"/>
<name>A0AAW2EUC4_9HYME</name>
<protein>
    <submittedName>
        <fullName evidence="1">Uncharacterized protein</fullName>
    </submittedName>
</protein>
<accession>A0AAW2EUC4</accession>
<gene>
    <name evidence="1" type="ORF">PUN28_015711</name>
</gene>
<evidence type="ECO:0000313" key="1">
    <source>
        <dbReference type="EMBL" id="KAL0107338.1"/>
    </source>
</evidence>
<reference evidence="1 2" key="1">
    <citation type="submission" date="2023-03" db="EMBL/GenBank/DDBJ databases">
        <title>High recombination rates correlate with genetic variation in Cardiocondyla obscurior ants.</title>
        <authorList>
            <person name="Errbii M."/>
        </authorList>
    </citation>
    <scope>NUCLEOTIDE SEQUENCE [LARGE SCALE GENOMIC DNA]</scope>
    <source>
        <strain evidence="1">Alpha-2009</strain>
        <tissue evidence="1">Whole body</tissue>
    </source>
</reference>